<dbReference type="Pfam" id="PF11346">
    <property type="entry name" value="DUF3149"/>
    <property type="match status" value="1"/>
</dbReference>
<comment type="caution">
    <text evidence="2">The sequence shown here is derived from an EMBL/GenBank/DDBJ whole genome shotgun (WGS) entry which is preliminary data.</text>
</comment>
<dbReference type="Proteomes" id="UP001249020">
    <property type="component" value="Unassembled WGS sequence"/>
</dbReference>
<evidence type="ECO:0000256" key="1">
    <source>
        <dbReference type="SAM" id="Phobius"/>
    </source>
</evidence>
<sequence length="42" mass="4789">MLDLIFGDAVVWGSLLGILIMLIMSAYFTYMFIHNSAPEEHK</sequence>
<evidence type="ECO:0000313" key="3">
    <source>
        <dbReference type="Proteomes" id="UP001249020"/>
    </source>
</evidence>
<keyword evidence="1" id="KW-1133">Transmembrane helix</keyword>
<gene>
    <name evidence="2" type="ORF">RM544_10305</name>
</gene>
<organism evidence="2 3">
    <name type="scientific">Brumicola blandensis</name>
    <dbReference type="NCBI Taxonomy" id="3075611"/>
    <lineage>
        <taxon>Bacteria</taxon>
        <taxon>Pseudomonadati</taxon>
        <taxon>Pseudomonadota</taxon>
        <taxon>Gammaproteobacteria</taxon>
        <taxon>Alteromonadales</taxon>
        <taxon>Alteromonadaceae</taxon>
        <taxon>Brumicola</taxon>
    </lineage>
</organism>
<keyword evidence="1" id="KW-0472">Membrane</keyword>
<proteinExistence type="predicted"/>
<reference evidence="2 3" key="1">
    <citation type="submission" date="2023-09" db="EMBL/GenBank/DDBJ databases">
        <authorList>
            <person name="Rey-Velasco X."/>
        </authorList>
    </citation>
    <scope>NUCLEOTIDE SEQUENCE [LARGE SCALE GENOMIC DNA]</scope>
    <source>
        <strain evidence="2 3">W409</strain>
    </source>
</reference>
<dbReference type="RefSeq" id="WP_311361701.1">
    <property type="nucleotide sequence ID" value="NZ_JAVRIE010000003.1"/>
</dbReference>
<feature type="transmembrane region" description="Helical" evidence="1">
    <location>
        <begin position="12"/>
        <end position="33"/>
    </location>
</feature>
<name>A0AAW8R172_9ALTE</name>
<evidence type="ECO:0000313" key="2">
    <source>
        <dbReference type="EMBL" id="MDT0582932.1"/>
    </source>
</evidence>
<keyword evidence="3" id="KW-1185">Reference proteome</keyword>
<keyword evidence="1" id="KW-0812">Transmembrane</keyword>
<dbReference type="AlphaFoldDB" id="A0AAW8R172"/>
<dbReference type="EMBL" id="JAVRIE010000003">
    <property type="protein sequence ID" value="MDT0582932.1"/>
    <property type="molecule type" value="Genomic_DNA"/>
</dbReference>
<dbReference type="InterPro" id="IPR021494">
    <property type="entry name" value="DUF3149"/>
</dbReference>
<protein>
    <submittedName>
        <fullName evidence="2">DUF3149 domain-containing protein</fullName>
    </submittedName>
</protein>
<accession>A0AAW8R172</accession>